<reference evidence="17 20" key="2">
    <citation type="submission" date="2016-02" db="EMBL/GenBank/DDBJ databases">
        <authorList>
            <person name="Teng J.L."/>
            <person name="Tang Y."/>
            <person name="Huang Y."/>
            <person name="Guo F."/>
            <person name="Wei W."/>
            <person name="Chen J.H."/>
            <person name="Wong S.Y."/>
            <person name="Lau S.K."/>
            <person name="Woo P.C."/>
        </authorList>
    </citation>
    <scope>NUCLEOTIDE SEQUENCE [LARGE SCALE GENOMIC DNA]</scope>
    <source>
        <strain evidence="17 20">JCM 13375</strain>
    </source>
</reference>
<evidence type="ECO:0000256" key="12">
    <source>
        <dbReference type="ARBA" id="ARBA00048856"/>
    </source>
</evidence>
<dbReference type="PROSITE" id="PS51318">
    <property type="entry name" value="TAT"/>
    <property type="match status" value="1"/>
</dbReference>
<dbReference type="InterPro" id="IPR048328">
    <property type="entry name" value="Dyp_perox_C"/>
</dbReference>
<dbReference type="GO" id="GO:0033212">
    <property type="term" value="P:iron import into cell"/>
    <property type="evidence" value="ECO:0007669"/>
    <property type="project" value="InterPro"/>
</dbReference>
<evidence type="ECO:0000259" key="15">
    <source>
        <dbReference type="Pfam" id="PF04261"/>
    </source>
</evidence>
<keyword evidence="5" id="KW-0732">Signal</keyword>
<comment type="function">
    <text evidence="13">Involved in the recovery of exogenous heme iron. Extracts iron from heme while preserving the protoporphyrin ring intact.</text>
</comment>
<comment type="similarity">
    <text evidence="9 13">Belongs to the DyP-type peroxidase family.</text>
</comment>
<evidence type="ECO:0000256" key="14">
    <source>
        <dbReference type="SAM" id="MobiDB-lite"/>
    </source>
</evidence>
<dbReference type="Pfam" id="PF20628">
    <property type="entry name" value="Dyp_perox_C"/>
    <property type="match status" value="1"/>
</dbReference>
<reference evidence="19" key="3">
    <citation type="submission" date="2016-02" db="EMBL/GenBank/DDBJ databases">
        <authorList>
            <person name="Wen L."/>
            <person name="He K."/>
            <person name="Yang H."/>
        </authorList>
    </citation>
    <scope>NUCLEOTIDE SEQUENCE [LARGE SCALE GENOMIC DNA]</scope>
    <source>
        <strain evidence="19">JCM 15929</strain>
    </source>
</reference>
<dbReference type="SUPFAM" id="SSF54909">
    <property type="entry name" value="Dimeric alpha+beta barrel"/>
    <property type="match status" value="1"/>
</dbReference>
<dbReference type="GO" id="GO:0030313">
    <property type="term" value="C:cell envelope"/>
    <property type="evidence" value="ECO:0007669"/>
    <property type="project" value="UniProtKB-SubCell"/>
</dbReference>
<dbReference type="GO" id="GO:0004325">
    <property type="term" value="F:ferrochelatase activity"/>
    <property type="evidence" value="ECO:0007669"/>
    <property type="project" value="UniProtKB-EC"/>
</dbReference>
<evidence type="ECO:0000256" key="8">
    <source>
        <dbReference type="ARBA" id="ARBA00023239"/>
    </source>
</evidence>
<organism evidence="18 19">
    <name type="scientific">Tsukamurella pseudospumae</name>
    <dbReference type="NCBI Taxonomy" id="239498"/>
    <lineage>
        <taxon>Bacteria</taxon>
        <taxon>Bacillati</taxon>
        <taxon>Actinomycetota</taxon>
        <taxon>Actinomycetes</taxon>
        <taxon>Mycobacteriales</taxon>
        <taxon>Tsukamurellaceae</taxon>
        <taxon>Tsukamurella</taxon>
    </lineage>
</organism>
<evidence type="ECO:0000256" key="6">
    <source>
        <dbReference type="ARBA" id="ARBA00023002"/>
    </source>
</evidence>
<reference evidence="18" key="1">
    <citation type="submission" date="2016-02" db="EMBL/GenBank/DDBJ databases">
        <authorList>
            <person name="Teng J.L."/>
            <person name="Yang Y."/>
            <person name="Huang Y."/>
            <person name="Guo F."/>
            <person name="Wei W."/>
            <person name="Chen J.H."/>
            <person name="Wong S.Y."/>
            <person name="Lau S.K."/>
            <person name="Woo P.C."/>
        </authorList>
    </citation>
    <scope>NUCLEOTIDE SEQUENCE</scope>
    <source>
        <strain evidence="18">JCM 15929</strain>
    </source>
</reference>
<feature type="domain" description="Dyp-type peroxidase C-terminal" evidence="16">
    <location>
        <begin position="227"/>
        <end position="409"/>
    </location>
</feature>
<dbReference type="PANTHER" id="PTHR30521">
    <property type="entry name" value="DEFERROCHELATASE/PEROXIDASE"/>
    <property type="match status" value="1"/>
</dbReference>
<evidence type="ECO:0000259" key="16">
    <source>
        <dbReference type="Pfam" id="PF20628"/>
    </source>
</evidence>
<feature type="domain" description="Dyp-type peroxidase N-terminal" evidence="15">
    <location>
        <begin position="62"/>
        <end position="217"/>
    </location>
</feature>
<evidence type="ECO:0000256" key="7">
    <source>
        <dbReference type="ARBA" id="ARBA00023004"/>
    </source>
</evidence>
<dbReference type="InterPro" id="IPR006313">
    <property type="entry name" value="EfeB/EfeN"/>
</dbReference>
<dbReference type="STRING" id="239498.AXK60_17930"/>
<keyword evidence="3 13" id="KW-0349">Heme</keyword>
<evidence type="ECO:0000256" key="1">
    <source>
        <dbReference type="ARBA" id="ARBA00004196"/>
    </source>
</evidence>
<dbReference type="InterPro" id="IPR006314">
    <property type="entry name" value="Dyp_peroxidase"/>
</dbReference>
<evidence type="ECO:0000256" key="11">
    <source>
        <dbReference type="ARBA" id="ARBA00033775"/>
    </source>
</evidence>
<proteinExistence type="inferred from homology"/>
<dbReference type="InterPro" id="IPR006311">
    <property type="entry name" value="TAT_signal"/>
</dbReference>
<comment type="caution">
    <text evidence="18">The sequence shown here is derived from an EMBL/GenBank/DDBJ whole genome shotgun (WGS) entry which is preliminary data.</text>
</comment>
<keyword evidence="7 13" id="KW-0408">Iron</keyword>
<keyword evidence="8" id="KW-0456">Lyase</keyword>
<dbReference type="NCBIfam" id="TIGR01412">
    <property type="entry name" value="tat_substr_1"/>
    <property type="match status" value="1"/>
</dbReference>
<feature type="region of interest" description="Disordered" evidence="14">
    <location>
        <begin position="39"/>
        <end position="64"/>
    </location>
</feature>
<comment type="subcellular location">
    <subcellularLocation>
        <location evidence="1">Cell envelope</location>
    </subcellularLocation>
</comment>
<evidence type="ECO:0000256" key="3">
    <source>
        <dbReference type="ARBA" id="ARBA00022617"/>
    </source>
</evidence>
<keyword evidence="4 13" id="KW-0479">Metal-binding</keyword>
<dbReference type="PROSITE" id="PS51404">
    <property type="entry name" value="DYP_PEROXIDASE"/>
    <property type="match status" value="1"/>
</dbReference>
<dbReference type="OrthoDB" id="9781066at2"/>
<keyword evidence="20" id="KW-1185">Reference proteome</keyword>
<dbReference type="GO" id="GO:0004601">
    <property type="term" value="F:peroxidase activity"/>
    <property type="evidence" value="ECO:0007669"/>
    <property type="project" value="UniProtKB-KW"/>
</dbReference>
<dbReference type="GO" id="GO:0005829">
    <property type="term" value="C:cytosol"/>
    <property type="evidence" value="ECO:0007669"/>
    <property type="project" value="TreeGrafter"/>
</dbReference>
<evidence type="ECO:0000313" key="17">
    <source>
        <dbReference type="EMBL" id="KXO89211.1"/>
    </source>
</evidence>
<dbReference type="EMBL" id="LSRF01000058">
    <property type="protein sequence ID" value="KXP03680.1"/>
    <property type="molecule type" value="Genomic_DNA"/>
</dbReference>
<keyword evidence="6 13" id="KW-0560">Oxidoreductase</keyword>
<evidence type="ECO:0000256" key="10">
    <source>
        <dbReference type="ARBA" id="ARBA00033771"/>
    </source>
</evidence>
<evidence type="ECO:0000313" key="20">
    <source>
        <dbReference type="Proteomes" id="UP000070409"/>
    </source>
</evidence>
<dbReference type="InterPro" id="IPR011008">
    <property type="entry name" value="Dimeric_a/b-barrel"/>
</dbReference>
<dbReference type="Proteomes" id="UP000070258">
    <property type="component" value="Unassembled WGS sequence"/>
</dbReference>
<evidence type="ECO:0000256" key="13">
    <source>
        <dbReference type="RuleBase" id="RU365017"/>
    </source>
</evidence>
<comment type="cofactor">
    <cofactor evidence="13">
        <name>heme b</name>
        <dbReference type="ChEBI" id="CHEBI:60344"/>
    </cofactor>
    <text evidence="13">Binds 1 heme b (iron(II)-protoporphyrin IX) group non-covalently per subunit.</text>
</comment>
<gene>
    <name evidence="18" type="ORF">AXK60_17930</name>
    <name evidence="17" type="ORF">AXK61_11425</name>
</gene>
<dbReference type="RefSeq" id="WP_068574700.1">
    <property type="nucleotide sequence ID" value="NZ_LSRE01000050.1"/>
</dbReference>
<evidence type="ECO:0000313" key="18">
    <source>
        <dbReference type="EMBL" id="KXP03680.1"/>
    </source>
</evidence>
<feature type="region of interest" description="Disordered" evidence="14">
    <location>
        <begin position="295"/>
        <end position="326"/>
    </location>
</feature>
<dbReference type="InterPro" id="IPR048327">
    <property type="entry name" value="Dyp_perox_N"/>
</dbReference>
<dbReference type="Proteomes" id="UP000070409">
    <property type="component" value="Unassembled WGS sequence"/>
</dbReference>
<keyword evidence="2 13" id="KW-0575">Peroxidase</keyword>
<sequence length="422" mass="45336">MTDENTTGTGRRKFLQGTAVGAVGVAAIGGVLAGGARSDAARSRENGAPTPSESFPFEGGHQSGVLTPPPSAKQASLMVAAFDVIAADRAGLEQLLRTITDRARFLTAGGAPADLGVGKPPSDSAVLGPVVPADGLTITLGVGDSLFDDRFGLSVRKPRKLKPMTVFPNDQPDAAQMHGDLVLQLCANNPDTVHHALRDIAKHTRGAMQLRWKMQGYGAPPRPEGSSRNLLGFKDGTANPVGNQAEELIWVAPKNEAGEPSWTVGGTYMVVRLIRMMVEFWDRVSIAEQEGMFGRRRDTGAPLDGAQETDDPDYSKDPDGNVIPTDSHIRLANPREGEETEKQRLVRRSYNYDLGLDMNGNMACGHVFICFQQDIDAQFETVQKRLIDEPLTDYVTPFGGGYFFAVPGVRGGDDFLGAGLFR</sequence>
<name>A0A137ZZQ6_9ACTN</name>
<dbReference type="EC" id="1.11.1.-" evidence="13"/>
<dbReference type="PANTHER" id="PTHR30521:SF4">
    <property type="entry name" value="DEFERROCHELATASE"/>
    <property type="match status" value="1"/>
</dbReference>
<evidence type="ECO:0000256" key="2">
    <source>
        <dbReference type="ARBA" id="ARBA00022559"/>
    </source>
</evidence>
<evidence type="ECO:0000256" key="9">
    <source>
        <dbReference type="ARBA" id="ARBA00025737"/>
    </source>
</evidence>
<evidence type="ECO:0000313" key="19">
    <source>
        <dbReference type="Proteomes" id="UP000070258"/>
    </source>
</evidence>
<dbReference type="EMBL" id="LSRE01000050">
    <property type="protein sequence ID" value="KXO89211.1"/>
    <property type="molecule type" value="Genomic_DNA"/>
</dbReference>
<dbReference type="AlphaFoldDB" id="A0A137ZZQ6"/>
<accession>A0A137ZZQ6</accession>
<dbReference type="GO" id="GO:0020037">
    <property type="term" value="F:heme binding"/>
    <property type="evidence" value="ECO:0007669"/>
    <property type="project" value="InterPro"/>
</dbReference>
<dbReference type="NCBIfam" id="TIGR01413">
    <property type="entry name" value="Dyp_perox_fam"/>
    <property type="match status" value="1"/>
</dbReference>
<comment type="catalytic activity">
    <reaction evidence="12">
        <text>heme b + 2 H(+) = protoporphyrin IX + Fe(2+)</text>
        <dbReference type="Rhea" id="RHEA:22584"/>
        <dbReference type="ChEBI" id="CHEBI:15378"/>
        <dbReference type="ChEBI" id="CHEBI:29033"/>
        <dbReference type="ChEBI" id="CHEBI:57306"/>
        <dbReference type="ChEBI" id="CHEBI:60344"/>
        <dbReference type="EC" id="4.98.1.1"/>
    </reaction>
    <physiologicalReaction direction="left-to-right" evidence="12">
        <dbReference type="Rhea" id="RHEA:22585"/>
    </physiologicalReaction>
</comment>
<dbReference type="Pfam" id="PF04261">
    <property type="entry name" value="Dyp_perox_N"/>
    <property type="match status" value="1"/>
</dbReference>
<evidence type="ECO:0000256" key="5">
    <source>
        <dbReference type="ARBA" id="ARBA00022729"/>
    </source>
</evidence>
<dbReference type="GO" id="GO:0046872">
    <property type="term" value="F:metal ion binding"/>
    <property type="evidence" value="ECO:0007669"/>
    <property type="project" value="UniProtKB-KW"/>
</dbReference>
<evidence type="ECO:0000256" key="4">
    <source>
        <dbReference type="ARBA" id="ARBA00022723"/>
    </source>
</evidence>
<protein>
    <recommendedName>
        <fullName evidence="10 13">Deferrochelatase</fullName>
        <ecNumber evidence="13">1.11.1.-</ecNumber>
    </recommendedName>
    <alternativeName>
        <fullName evidence="11 13">Peroxidase EfeB</fullName>
    </alternativeName>
</protein>